<feature type="domain" description="ABC transmembrane type-2" evidence="6">
    <location>
        <begin position="20"/>
        <end position="247"/>
    </location>
</feature>
<dbReference type="InterPro" id="IPR052902">
    <property type="entry name" value="ABC-2_transporter"/>
</dbReference>
<dbReference type="EMBL" id="JACOGI010000001">
    <property type="protein sequence ID" value="MBC3515755.1"/>
    <property type="molecule type" value="Genomic_DNA"/>
</dbReference>
<evidence type="ECO:0000256" key="3">
    <source>
        <dbReference type="ARBA" id="ARBA00022989"/>
    </source>
</evidence>
<keyword evidence="5" id="KW-1003">Cell membrane</keyword>
<accession>A0A8J6IN60</accession>
<evidence type="ECO:0000313" key="7">
    <source>
        <dbReference type="EMBL" id="MBC3515755.1"/>
    </source>
</evidence>
<evidence type="ECO:0000256" key="4">
    <source>
        <dbReference type="ARBA" id="ARBA00023136"/>
    </source>
</evidence>
<dbReference type="RefSeq" id="WP_186487660.1">
    <property type="nucleotide sequence ID" value="NZ_JACOGI010000001.1"/>
</dbReference>
<reference evidence="7" key="1">
    <citation type="submission" date="2020-08" db="EMBL/GenBank/DDBJ databases">
        <authorList>
            <person name="Liu C."/>
            <person name="Sun Q."/>
        </authorList>
    </citation>
    <scope>NUCLEOTIDE SEQUENCE</scope>
    <source>
        <strain evidence="7">NSJ-65</strain>
    </source>
</reference>
<proteinExistence type="inferred from homology"/>
<dbReference type="AlphaFoldDB" id="A0A8J6IN60"/>
<keyword evidence="8" id="KW-1185">Reference proteome</keyword>
<organism evidence="7 8">
    <name type="scientific">Neobittarella massiliensis</name>
    <name type="common">ex Bilen et al. 2018</name>
    <dbReference type="NCBI Taxonomy" id="2041842"/>
    <lineage>
        <taxon>Bacteria</taxon>
        <taxon>Bacillati</taxon>
        <taxon>Bacillota</taxon>
        <taxon>Clostridia</taxon>
        <taxon>Eubacteriales</taxon>
        <taxon>Oscillospiraceae</taxon>
        <taxon>Neobittarella (ex Bilen et al. 2018)</taxon>
    </lineage>
</organism>
<comment type="subcellular location">
    <subcellularLocation>
        <location evidence="5">Cell membrane</location>
        <topology evidence="5">Multi-pass membrane protein</topology>
    </subcellularLocation>
    <subcellularLocation>
        <location evidence="1">Membrane</location>
        <topology evidence="1">Multi-pass membrane protein</topology>
    </subcellularLocation>
</comment>
<gene>
    <name evidence="7" type="ORF">H8K20_04980</name>
</gene>
<dbReference type="PIRSF" id="PIRSF006648">
    <property type="entry name" value="DrrB"/>
    <property type="match status" value="1"/>
</dbReference>
<comment type="similarity">
    <text evidence="5">Belongs to the ABC-2 integral membrane protein family.</text>
</comment>
<feature type="transmembrane region" description="Helical" evidence="5">
    <location>
        <begin position="99"/>
        <end position="127"/>
    </location>
</feature>
<dbReference type="PRINTS" id="PR00164">
    <property type="entry name" value="ABC2TRNSPORT"/>
</dbReference>
<keyword evidence="3 5" id="KW-1133">Transmembrane helix</keyword>
<dbReference type="InterPro" id="IPR013525">
    <property type="entry name" value="ABC2_TM"/>
</dbReference>
<dbReference type="GO" id="GO:0043190">
    <property type="term" value="C:ATP-binding cassette (ABC) transporter complex"/>
    <property type="evidence" value="ECO:0007669"/>
    <property type="project" value="InterPro"/>
</dbReference>
<feature type="transmembrane region" description="Helical" evidence="5">
    <location>
        <begin position="168"/>
        <end position="187"/>
    </location>
</feature>
<feature type="transmembrane region" description="Helical" evidence="5">
    <location>
        <begin position="139"/>
        <end position="161"/>
    </location>
</feature>
<evidence type="ECO:0000313" key="8">
    <source>
        <dbReference type="Proteomes" id="UP000597668"/>
    </source>
</evidence>
<keyword evidence="4 5" id="KW-0472">Membrane</keyword>
<feature type="transmembrane region" description="Helical" evidence="5">
    <location>
        <begin position="21"/>
        <end position="40"/>
    </location>
</feature>
<feature type="transmembrane region" description="Helical" evidence="5">
    <location>
        <begin position="60"/>
        <end position="78"/>
    </location>
</feature>
<sequence length="247" mass="26732">MRAFRTMLKVELKLSLRGMDMFIFSICLPLVVLAVVAMLYGTRPAFAGAPYTFVEHSFPALATISICAGGVMGLPLVVSDYRSRGILRRFRVTPVSPALILLVQVVIYALYALGSLFTLWAVAVLVLGLQLHGSIPLFLLSYLLVMATMFCIGVLVGGVAANSKSAGIFTSILYFPMLLFSGATLPYEVLPAAAQKIADLLPLTQGIKLLKAALLGLPIKEVWISILVMVVLIVACAVLAIRLFRWE</sequence>
<dbReference type="PROSITE" id="PS51012">
    <property type="entry name" value="ABC_TM2"/>
    <property type="match status" value="1"/>
</dbReference>
<evidence type="ECO:0000256" key="1">
    <source>
        <dbReference type="ARBA" id="ARBA00004141"/>
    </source>
</evidence>
<evidence type="ECO:0000256" key="5">
    <source>
        <dbReference type="RuleBase" id="RU361157"/>
    </source>
</evidence>
<comment type="caution">
    <text evidence="7">The sequence shown here is derived from an EMBL/GenBank/DDBJ whole genome shotgun (WGS) entry which is preliminary data.</text>
</comment>
<dbReference type="GO" id="GO:0140359">
    <property type="term" value="F:ABC-type transporter activity"/>
    <property type="evidence" value="ECO:0007669"/>
    <property type="project" value="InterPro"/>
</dbReference>
<evidence type="ECO:0000259" key="6">
    <source>
        <dbReference type="PROSITE" id="PS51012"/>
    </source>
</evidence>
<protein>
    <recommendedName>
        <fullName evidence="5">Transport permease protein</fullName>
    </recommendedName>
</protein>
<feature type="transmembrane region" description="Helical" evidence="5">
    <location>
        <begin position="222"/>
        <end position="244"/>
    </location>
</feature>
<keyword evidence="5" id="KW-0813">Transport</keyword>
<evidence type="ECO:0000256" key="2">
    <source>
        <dbReference type="ARBA" id="ARBA00022692"/>
    </source>
</evidence>
<dbReference type="InterPro" id="IPR000412">
    <property type="entry name" value="ABC_2_transport"/>
</dbReference>
<dbReference type="InterPro" id="IPR047817">
    <property type="entry name" value="ABC2_TM_bact-type"/>
</dbReference>
<dbReference type="Pfam" id="PF01061">
    <property type="entry name" value="ABC2_membrane"/>
    <property type="match status" value="1"/>
</dbReference>
<dbReference type="Proteomes" id="UP000597668">
    <property type="component" value="Unassembled WGS sequence"/>
</dbReference>
<dbReference type="PANTHER" id="PTHR43027:SF2">
    <property type="entry name" value="TRANSPORT PERMEASE PROTEIN"/>
    <property type="match status" value="1"/>
</dbReference>
<dbReference type="PANTHER" id="PTHR43027">
    <property type="entry name" value="DOXORUBICIN RESISTANCE ABC TRANSPORTER PERMEASE PROTEIN DRRC-RELATED"/>
    <property type="match status" value="1"/>
</dbReference>
<keyword evidence="2 5" id="KW-0812">Transmembrane</keyword>
<name>A0A8J6IN60_9FIRM</name>